<dbReference type="Proteomes" id="UP000193067">
    <property type="component" value="Unassembled WGS sequence"/>
</dbReference>
<name>A0A1Y2IS17_TRAC3</name>
<dbReference type="OrthoDB" id="3255427at2759"/>
<organism evidence="2 3">
    <name type="scientific">Trametes coccinea (strain BRFM310)</name>
    <name type="common">Pycnoporus coccineus</name>
    <dbReference type="NCBI Taxonomy" id="1353009"/>
    <lineage>
        <taxon>Eukaryota</taxon>
        <taxon>Fungi</taxon>
        <taxon>Dikarya</taxon>
        <taxon>Basidiomycota</taxon>
        <taxon>Agaricomycotina</taxon>
        <taxon>Agaricomycetes</taxon>
        <taxon>Polyporales</taxon>
        <taxon>Polyporaceae</taxon>
        <taxon>Trametes</taxon>
    </lineage>
</organism>
<evidence type="ECO:0000313" key="3">
    <source>
        <dbReference type="Proteomes" id="UP000193067"/>
    </source>
</evidence>
<protein>
    <submittedName>
        <fullName evidence="2">Uncharacterized protein</fullName>
    </submittedName>
</protein>
<proteinExistence type="predicted"/>
<accession>A0A1Y2IS17</accession>
<reference evidence="2 3" key="1">
    <citation type="journal article" date="2015" name="Biotechnol. Biofuels">
        <title>Enhanced degradation of softwood versus hardwood by the white-rot fungus Pycnoporus coccineus.</title>
        <authorList>
            <person name="Couturier M."/>
            <person name="Navarro D."/>
            <person name="Chevret D."/>
            <person name="Henrissat B."/>
            <person name="Piumi F."/>
            <person name="Ruiz-Duenas F.J."/>
            <person name="Martinez A.T."/>
            <person name="Grigoriev I.V."/>
            <person name="Riley R."/>
            <person name="Lipzen A."/>
            <person name="Berrin J.G."/>
            <person name="Master E.R."/>
            <person name="Rosso M.N."/>
        </authorList>
    </citation>
    <scope>NUCLEOTIDE SEQUENCE [LARGE SCALE GENOMIC DNA]</scope>
    <source>
        <strain evidence="2 3">BRFM310</strain>
    </source>
</reference>
<evidence type="ECO:0000313" key="2">
    <source>
        <dbReference type="EMBL" id="OSD03404.1"/>
    </source>
</evidence>
<dbReference type="AlphaFoldDB" id="A0A1Y2IS17"/>
<feature type="region of interest" description="Disordered" evidence="1">
    <location>
        <begin position="1"/>
        <end position="137"/>
    </location>
</feature>
<gene>
    <name evidence="2" type="ORF">PYCCODRAFT_1424540</name>
</gene>
<sequence length="383" mass="42930">MQAFGNDRFYGQQAPPGPYIQPGPYAQQFAGYGYPTPGPSPPIAQPFPVYPPHYDQMAPTTPHLQPGRPRPLARESSRASTPGRPDLKPLKSAMKRNKTPDRLGNPSRGRPESLRRKRTRSGSRMRSGSIPRPPSDHLILTMRSASHISIENMDDHSLGEELTAQLIPIWPPGANHILNHRGKWQVDFAGTPWASSGLEAIMAGKMIWLLYMILARRGFTYLSTINVGSRFKPPSLVFVETDMDFEAQVFIMTLSKKGDRLTISEAPEELMDQLSAELRRTFPRRFTADRATENNTRIFEVKKGNYGTPALDKNTLIAFILHFFNAAGFRLSGTIPIGSKSFLGIGRRKEMWVFRSLPWRPGAREDLRPESRASRSHHGHGGP</sequence>
<dbReference type="PANTHER" id="PTHR38696">
    <property type="entry name" value="MEDIATOR OF RNA POLYMERASE II TRANSCRIPTION SUBUNIT 13"/>
    <property type="match status" value="1"/>
</dbReference>
<dbReference type="PANTHER" id="PTHR38696:SF1">
    <property type="entry name" value="MEDIATOR OF RNA POLYMERASE II TRANSCRIPTION SUBUNIT 13"/>
    <property type="match status" value="1"/>
</dbReference>
<feature type="compositionally biased region" description="Pro residues" evidence="1">
    <location>
        <begin position="36"/>
        <end position="51"/>
    </location>
</feature>
<dbReference type="EMBL" id="KZ084100">
    <property type="protein sequence ID" value="OSD03404.1"/>
    <property type="molecule type" value="Genomic_DNA"/>
</dbReference>
<keyword evidence="3" id="KW-1185">Reference proteome</keyword>
<evidence type="ECO:0000256" key="1">
    <source>
        <dbReference type="SAM" id="MobiDB-lite"/>
    </source>
</evidence>